<evidence type="ECO:0000313" key="4">
    <source>
        <dbReference type="Proteomes" id="UP000501812"/>
    </source>
</evidence>
<name>A0A858RQ90_9BACT</name>
<dbReference type="InterPro" id="IPR013425">
    <property type="entry name" value="Autotrns_rpt"/>
</dbReference>
<evidence type="ECO:0000256" key="2">
    <source>
        <dbReference type="SAM" id="SignalP"/>
    </source>
</evidence>
<dbReference type="AlphaFoldDB" id="A0A858RQ90"/>
<dbReference type="Proteomes" id="UP000501812">
    <property type="component" value="Chromosome"/>
</dbReference>
<proteinExistence type="predicted"/>
<organism evidence="3 4">
    <name type="scientific">Luteolibacter luteus</name>
    <dbReference type="NCBI Taxonomy" id="2728835"/>
    <lineage>
        <taxon>Bacteria</taxon>
        <taxon>Pseudomonadati</taxon>
        <taxon>Verrucomicrobiota</taxon>
        <taxon>Verrucomicrobiia</taxon>
        <taxon>Verrucomicrobiales</taxon>
        <taxon>Verrucomicrobiaceae</taxon>
        <taxon>Luteolibacter</taxon>
    </lineage>
</organism>
<dbReference type="InterPro" id="IPR011050">
    <property type="entry name" value="Pectin_lyase_fold/virulence"/>
</dbReference>
<keyword evidence="1 2" id="KW-0732">Signal</keyword>
<evidence type="ECO:0000313" key="3">
    <source>
        <dbReference type="EMBL" id="QJE98694.1"/>
    </source>
</evidence>
<gene>
    <name evidence="3" type="ORF">HHL09_23895</name>
</gene>
<evidence type="ECO:0000256" key="1">
    <source>
        <dbReference type="ARBA" id="ARBA00022729"/>
    </source>
</evidence>
<evidence type="ECO:0008006" key="5">
    <source>
        <dbReference type="Google" id="ProtNLM"/>
    </source>
</evidence>
<feature type="chain" id="PRO_5032924245" description="PEP-CTERM sorting domain-containing protein" evidence="2">
    <location>
        <begin position="21"/>
        <end position="564"/>
    </location>
</feature>
<dbReference type="SUPFAM" id="SSF51126">
    <property type="entry name" value="Pectin lyase-like"/>
    <property type="match status" value="1"/>
</dbReference>
<reference evidence="3 4" key="1">
    <citation type="submission" date="2020-04" db="EMBL/GenBank/DDBJ databases">
        <title>Luteolibacter sp. G-1-1-1 isolated from soil.</title>
        <authorList>
            <person name="Dahal R.H."/>
        </authorList>
    </citation>
    <scope>NUCLEOTIDE SEQUENCE [LARGE SCALE GENOMIC DNA]</scope>
    <source>
        <strain evidence="3 4">G-1-1-1</strain>
    </source>
</reference>
<dbReference type="KEGG" id="luo:HHL09_23895"/>
<dbReference type="Pfam" id="PF12951">
    <property type="entry name" value="PATR"/>
    <property type="match status" value="2"/>
</dbReference>
<dbReference type="RefSeq" id="WP_169457181.1">
    <property type="nucleotide sequence ID" value="NZ_CP051774.1"/>
</dbReference>
<accession>A0A858RQ90</accession>
<dbReference type="EMBL" id="CP051774">
    <property type="protein sequence ID" value="QJE98694.1"/>
    <property type="molecule type" value="Genomic_DNA"/>
</dbReference>
<feature type="signal peptide" evidence="2">
    <location>
        <begin position="1"/>
        <end position="20"/>
    </location>
</feature>
<keyword evidence="4" id="KW-1185">Reference proteome</keyword>
<protein>
    <recommendedName>
        <fullName evidence="5">PEP-CTERM sorting domain-containing protein</fullName>
    </recommendedName>
</protein>
<dbReference type="NCBIfam" id="TIGR02601">
    <property type="entry name" value="autotrns_rpt"/>
    <property type="match status" value="2"/>
</dbReference>
<sequence>MIPRQTLLALAAILPAAVSATDGNWTSTTSGGNWSDPNNWNAATPAGAGGIATLTSADLPAGNFGVVLDSAQDLGQLLLGDADPGSAGTWTISGASTLTLSGVATVQTNVNATISALVGGTSGLMKTGTASLTLSNGGNTYTGATTLKAGTLILGSNVNFGTGGIGTGTVTFDGGTLSHAYAGGNTLVYANAIDVAAGGGTLTASNRFRMNGAVTGAGTLNFGVSSNTERSDLQNNWSGFTGKLNLSGSGVVRLGVAALGSGQPNFNAVGWQNCEVNLAGSVIVRTQTNSGGNTVSIGALSGTSTTAKLTGGTAGAVTWSVGAKNTDTSFSGTIENNAAVQSRLTKVGTGSLTLDGASTYTGATIVSAGALYVNGSLGATAVSVDGGTFGGTGTVGGDVTVNAATFAAGASPGSIELAGNLNLTAASTAAIELAGTDFILNDTEGYDRIKLSGAAPTLTLGGGVLSISLTNAFALAANQVFGIVQLADGATRTGTFAGLLEDGALVGNFGGTDLFISYSGNIADTGTPTLTGGNDIVLYTVPEPRAAALGAIGLLMLLRRRRPL</sequence>